<dbReference type="Pfam" id="PF00756">
    <property type="entry name" value="Esterase"/>
    <property type="match status" value="1"/>
</dbReference>
<sequence length="301" mass="32236">MAAIVFLGACGAEPPFNPDAVSKALAAETTYAPQSIVMGQSYQVPSRVYGTQREVNIYVPNLPDWAEGYFADPLPVLYLIDGGTEQDFPHIAALSQLPLVNAERTPAIVIGIKTDNRYGEITPVPTDPRYIAEFDGYGGAEGFRDFLRDEVKPFVASLGHTGPSVLMGESLAGLFVLDTLAAEPALFDDYIAISPSSWWDDRALARQAEVALSDTPSGRRLVLAIADEGGTMEAGTRVFHAAAKANPNIDVTFLDRSDADSHGTIYHGAAREALTVLHGLPAGDYGDPPWYLVDGANPPED</sequence>
<dbReference type="PANTHER" id="PTHR40841">
    <property type="entry name" value="SIDEROPHORE TRIACETYLFUSARININE C ESTERASE"/>
    <property type="match status" value="1"/>
</dbReference>
<keyword evidence="4" id="KW-1185">Reference proteome</keyword>
<comment type="caution">
    <text evidence="3">The sequence shown here is derived from an EMBL/GenBank/DDBJ whole genome shotgun (WGS) entry which is preliminary data.</text>
</comment>
<dbReference type="SUPFAM" id="SSF53474">
    <property type="entry name" value="alpha/beta-Hydrolases"/>
    <property type="match status" value="1"/>
</dbReference>
<dbReference type="Proteomes" id="UP001161390">
    <property type="component" value="Unassembled WGS sequence"/>
</dbReference>
<accession>A0ABQ5UXZ6</accession>
<proteinExistence type="inferred from homology"/>
<evidence type="ECO:0000256" key="1">
    <source>
        <dbReference type="ARBA" id="ARBA00005622"/>
    </source>
</evidence>
<keyword evidence="2 3" id="KW-0378">Hydrolase</keyword>
<evidence type="ECO:0000313" key="4">
    <source>
        <dbReference type="Proteomes" id="UP001161390"/>
    </source>
</evidence>
<dbReference type="InterPro" id="IPR000801">
    <property type="entry name" value="Esterase-like"/>
</dbReference>
<organism evidence="3 4">
    <name type="scientific">Algimonas porphyrae</name>
    <dbReference type="NCBI Taxonomy" id="1128113"/>
    <lineage>
        <taxon>Bacteria</taxon>
        <taxon>Pseudomonadati</taxon>
        <taxon>Pseudomonadota</taxon>
        <taxon>Alphaproteobacteria</taxon>
        <taxon>Maricaulales</taxon>
        <taxon>Robiginitomaculaceae</taxon>
        <taxon>Algimonas</taxon>
    </lineage>
</organism>
<dbReference type="Gene3D" id="3.40.50.1820">
    <property type="entry name" value="alpha/beta hydrolase"/>
    <property type="match status" value="1"/>
</dbReference>
<reference evidence="3" key="1">
    <citation type="journal article" date="2014" name="Int. J. Syst. Evol. Microbiol.">
        <title>Complete genome of a new Firmicutes species belonging to the dominant human colonic microbiota ('Ruminococcus bicirculans') reveals two chromosomes and a selective capacity to utilize plant glucans.</title>
        <authorList>
            <consortium name="NISC Comparative Sequencing Program"/>
            <person name="Wegmann U."/>
            <person name="Louis P."/>
            <person name="Goesmann A."/>
            <person name="Henrissat B."/>
            <person name="Duncan S.H."/>
            <person name="Flint H.J."/>
        </authorList>
    </citation>
    <scope>NUCLEOTIDE SEQUENCE</scope>
    <source>
        <strain evidence="3">NBRC 108216</strain>
    </source>
</reference>
<gene>
    <name evidence="3" type="ORF">GCM10007854_07490</name>
</gene>
<dbReference type="GO" id="GO:0016787">
    <property type="term" value="F:hydrolase activity"/>
    <property type="evidence" value="ECO:0007669"/>
    <property type="project" value="UniProtKB-KW"/>
</dbReference>
<name>A0ABQ5UXZ6_9PROT</name>
<dbReference type="InterPro" id="IPR052558">
    <property type="entry name" value="Siderophore_Hydrolase_D"/>
</dbReference>
<dbReference type="InterPro" id="IPR029058">
    <property type="entry name" value="AB_hydrolase_fold"/>
</dbReference>
<comment type="similarity">
    <text evidence="1">Belongs to the esterase D family.</text>
</comment>
<reference evidence="3" key="2">
    <citation type="submission" date="2023-01" db="EMBL/GenBank/DDBJ databases">
        <title>Draft genome sequence of Algimonas porphyrae strain NBRC 108216.</title>
        <authorList>
            <person name="Sun Q."/>
            <person name="Mori K."/>
        </authorList>
    </citation>
    <scope>NUCLEOTIDE SEQUENCE</scope>
    <source>
        <strain evidence="3">NBRC 108216</strain>
    </source>
</reference>
<dbReference type="PANTHER" id="PTHR40841:SF2">
    <property type="entry name" value="SIDEROPHORE-DEGRADING ESTERASE (EUROFUNG)"/>
    <property type="match status" value="1"/>
</dbReference>
<evidence type="ECO:0000313" key="3">
    <source>
        <dbReference type="EMBL" id="GLQ19794.1"/>
    </source>
</evidence>
<dbReference type="EMBL" id="BSNJ01000001">
    <property type="protein sequence ID" value="GLQ19794.1"/>
    <property type="molecule type" value="Genomic_DNA"/>
</dbReference>
<evidence type="ECO:0000256" key="2">
    <source>
        <dbReference type="ARBA" id="ARBA00022801"/>
    </source>
</evidence>
<protein>
    <submittedName>
        <fullName evidence="3">Alpha/beta family hydrolase</fullName>
    </submittedName>
</protein>